<dbReference type="PANTHER" id="PTHR35841:SF1">
    <property type="entry name" value="PHOSPHONATES-BINDING PERIPLASMIC PROTEIN"/>
    <property type="match status" value="1"/>
</dbReference>
<proteinExistence type="inferred from homology"/>
<dbReference type="PANTHER" id="PTHR35841">
    <property type="entry name" value="PHOSPHONATES-BINDING PERIPLASMIC PROTEIN"/>
    <property type="match status" value="1"/>
</dbReference>
<feature type="signal peptide" evidence="3">
    <location>
        <begin position="1"/>
        <end position="21"/>
    </location>
</feature>
<evidence type="ECO:0000256" key="2">
    <source>
        <dbReference type="ARBA" id="ARBA00022729"/>
    </source>
</evidence>
<dbReference type="EMBL" id="AWFF01000032">
    <property type="protein sequence ID" value="KCZ54913.1"/>
    <property type="molecule type" value="Genomic_DNA"/>
</dbReference>
<comment type="similarity">
    <text evidence="1">Belongs to the phosphate/phosphite/phosphonate binding protein family.</text>
</comment>
<dbReference type="AlphaFoldDB" id="A0A062UB11"/>
<keyword evidence="2 3" id="KW-0732">Signal</keyword>
<feature type="chain" id="PRO_5001619108" description="Phosphonate ABC transporter substrate-binding protein" evidence="3">
    <location>
        <begin position="22"/>
        <end position="310"/>
    </location>
</feature>
<dbReference type="Gene3D" id="3.40.190.10">
    <property type="entry name" value="Periplasmic binding protein-like II"/>
    <property type="match status" value="2"/>
</dbReference>
<dbReference type="GO" id="GO:0043190">
    <property type="term" value="C:ATP-binding cassette (ABC) transporter complex"/>
    <property type="evidence" value="ECO:0007669"/>
    <property type="project" value="InterPro"/>
</dbReference>
<evidence type="ECO:0000313" key="4">
    <source>
        <dbReference type="EMBL" id="KCZ54913.1"/>
    </source>
</evidence>
<dbReference type="Pfam" id="PF12974">
    <property type="entry name" value="Phosphonate-bd"/>
    <property type="match status" value="1"/>
</dbReference>
<comment type="caution">
    <text evidence="4">The sequence shown here is derived from an EMBL/GenBank/DDBJ whole genome shotgun (WGS) entry which is preliminary data.</text>
</comment>
<dbReference type="OrthoDB" id="9802896at2"/>
<organism evidence="4 5">
    <name type="scientific">Hyphomonas beringensis</name>
    <dbReference type="NCBI Taxonomy" id="1280946"/>
    <lineage>
        <taxon>Bacteria</taxon>
        <taxon>Pseudomonadati</taxon>
        <taxon>Pseudomonadota</taxon>
        <taxon>Alphaproteobacteria</taxon>
        <taxon>Hyphomonadales</taxon>
        <taxon>Hyphomonadaceae</taxon>
        <taxon>Hyphomonas</taxon>
    </lineage>
</organism>
<dbReference type="SUPFAM" id="SSF53850">
    <property type="entry name" value="Periplasmic binding protein-like II"/>
    <property type="match status" value="1"/>
</dbReference>
<keyword evidence="5" id="KW-1185">Reference proteome</keyword>
<evidence type="ECO:0000313" key="5">
    <source>
        <dbReference type="Proteomes" id="UP000027037"/>
    </source>
</evidence>
<evidence type="ECO:0000256" key="1">
    <source>
        <dbReference type="ARBA" id="ARBA00007162"/>
    </source>
</evidence>
<dbReference type="STRING" id="1280946.HY29_01535"/>
<dbReference type="GO" id="GO:0055085">
    <property type="term" value="P:transmembrane transport"/>
    <property type="evidence" value="ECO:0007669"/>
    <property type="project" value="InterPro"/>
</dbReference>
<name>A0A062UB11_9PROT</name>
<gene>
    <name evidence="4" type="ORF">HY29_01535</name>
</gene>
<dbReference type="CDD" id="cd01071">
    <property type="entry name" value="PBP2_PhnD_like"/>
    <property type="match status" value="1"/>
</dbReference>
<dbReference type="PATRIC" id="fig|1280946.3.peg.1378"/>
<evidence type="ECO:0000256" key="3">
    <source>
        <dbReference type="SAM" id="SignalP"/>
    </source>
</evidence>
<reference evidence="4 5" key="1">
    <citation type="journal article" date="2014" name="Antonie Van Leeuwenhoek">
        <title>Hyphomonas beringensis sp. nov. and Hyphomonas chukchiensis sp. nov., isolated from surface seawater of the Bering Sea and Chukchi Sea.</title>
        <authorList>
            <person name="Li C."/>
            <person name="Lai Q."/>
            <person name="Li G."/>
            <person name="Dong C."/>
            <person name="Wang J."/>
            <person name="Liao Y."/>
            <person name="Shao Z."/>
        </authorList>
    </citation>
    <scope>NUCLEOTIDE SEQUENCE [LARGE SCALE GENOMIC DNA]</scope>
    <source>
        <strain evidence="4 5">25B14_1</strain>
    </source>
</reference>
<protein>
    <recommendedName>
        <fullName evidence="6">Phosphonate ABC transporter substrate-binding protein</fullName>
    </recommendedName>
</protein>
<dbReference type="Proteomes" id="UP000027037">
    <property type="component" value="Unassembled WGS sequence"/>
</dbReference>
<dbReference type="InterPro" id="IPR005770">
    <property type="entry name" value="PhnD"/>
</dbReference>
<sequence length="310" mass="33014">MRILSFLIMVTLSLMPVSVAAAQAIGSAEKPLRVMLIPADGGTEDGTKADFLPLFNAITRSSGLHFEVKTGQSYSSVIEGMCAGLADIAWFGPASYIEARDRNCAQLLAVEERDGSSTYYAGLFVGANSDVDSLDDMKGASLALGSSHSASSFAYPLAMLVNAGIDPLKDLSAIRITGSHTNSLLALRNDLVDAAGASFISFERAVNQGDLNAADFRLVAKSDPIPNPPIAMRPGLPDNIKTSLKVAMSTVHEDPNVRPESIRGYGGKQVDRYNTTAPEALFDKVVSTTAFLTDDYQAAILRKADDSQRF</sequence>
<dbReference type="NCBIfam" id="TIGR01098">
    <property type="entry name" value="3A0109s03R"/>
    <property type="match status" value="1"/>
</dbReference>
<evidence type="ECO:0008006" key="6">
    <source>
        <dbReference type="Google" id="ProtNLM"/>
    </source>
</evidence>
<dbReference type="RefSeq" id="WP_034794644.1">
    <property type="nucleotide sequence ID" value="NZ_AWFF01000032.1"/>
</dbReference>
<accession>A0A062UB11</accession>
<dbReference type="eggNOG" id="COG3221">
    <property type="taxonomic scope" value="Bacteria"/>
</dbReference>